<dbReference type="OrthoDB" id="4554810at2"/>
<reference evidence="3" key="1">
    <citation type="submission" date="2016-10" db="EMBL/GenBank/DDBJ databases">
        <authorList>
            <person name="Varghese N."/>
            <person name="Submissions S."/>
        </authorList>
    </citation>
    <scope>NUCLEOTIDE SEQUENCE [LARGE SCALE GENOMIC DNA]</scope>
    <source>
        <strain evidence="3">DSM 44675</strain>
    </source>
</reference>
<dbReference type="InterPro" id="IPR032710">
    <property type="entry name" value="NTF2-like_dom_sf"/>
</dbReference>
<keyword evidence="3" id="KW-1185">Reference proteome</keyword>
<evidence type="ECO:0000313" key="2">
    <source>
        <dbReference type="EMBL" id="SEL23522.1"/>
    </source>
</evidence>
<gene>
    <name evidence="2" type="ORF">SAMN05444583_10749</name>
</gene>
<dbReference type="EMBL" id="FOAW01000007">
    <property type="protein sequence ID" value="SEL23522.1"/>
    <property type="molecule type" value="Genomic_DNA"/>
</dbReference>
<dbReference type="Gene3D" id="3.10.450.50">
    <property type="match status" value="1"/>
</dbReference>
<protein>
    <recommendedName>
        <fullName evidence="1">SnoaL-like domain-containing protein</fullName>
    </recommendedName>
</protein>
<proteinExistence type="predicted"/>
<dbReference type="Proteomes" id="UP000198677">
    <property type="component" value="Unassembled WGS sequence"/>
</dbReference>
<dbReference type="SUPFAM" id="SSF54427">
    <property type="entry name" value="NTF2-like"/>
    <property type="match status" value="1"/>
</dbReference>
<sequence length="158" mass="16781">MSTEPGAAAADHAATIGALYAAFARGDIPAVLGMLAEDVRWEDWADSFAQRADVPWLRRRGGRAGAAEFFGIVGGFDIGEFAVLSIMAGESQVAAEISIDAVVPGGGHYRDEELHLWSFDRNGKISRMRHYVDTAKHIAAAGGVDTTSRMVNGSSTEV</sequence>
<dbReference type="RefSeq" id="WP_072751725.1">
    <property type="nucleotide sequence ID" value="NZ_FOAW01000007.1"/>
</dbReference>
<organism evidence="2 3">
    <name type="scientific">Rhodococcus maanshanensis</name>
    <dbReference type="NCBI Taxonomy" id="183556"/>
    <lineage>
        <taxon>Bacteria</taxon>
        <taxon>Bacillati</taxon>
        <taxon>Actinomycetota</taxon>
        <taxon>Actinomycetes</taxon>
        <taxon>Mycobacteriales</taxon>
        <taxon>Nocardiaceae</taxon>
        <taxon>Rhodococcus</taxon>
    </lineage>
</organism>
<evidence type="ECO:0000259" key="1">
    <source>
        <dbReference type="Pfam" id="PF12680"/>
    </source>
</evidence>
<dbReference type="AlphaFoldDB" id="A0A1H7NIZ4"/>
<accession>A0A1H7NIZ4</accession>
<name>A0A1H7NIZ4_9NOCA</name>
<dbReference type="InterPro" id="IPR037401">
    <property type="entry name" value="SnoaL-like"/>
</dbReference>
<feature type="domain" description="SnoaL-like" evidence="1">
    <location>
        <begin position="18"/>
        <end position="128"/>
    </location>
</feature>
<evidence type="ECO:0000313" key="3">
    <source>
        <dbReference type="Proteomes" id="UP000198677"/>
    </source>
</evidence>
<dbReference type="Pfam" id="PF12680">
    <property type="entry name" value="SnoaL_2"/>
    <property type="match status" value="1"/>
</dbReference>